<protein>
    <submittedName>
        <fullName evidence="2">Putative transposase</fullName>
    </submittedName>
</protein>
<dbReference type="GO" id="GO:0003677">
    <property type="term" value="F:DNA binding"/>
    <property type="evidence" value="ECO:0007669"/>
    <property type="project" value="InterPro"/>
</dbReference>
<keyword evidence="3" id="KW-1185">Reference proteome</keyword>
<dbReference type="eggNOG" id="COG2452">
    <property type="taxonomic scope" value="Bacteria"/>
</dbReference>
<dbReference type="InterPro" id="IPR010093">
    <property type="entry name" value="SinI_DNA-bd"/>
</dbReference>
<feature type="domain" description="Helix-turn-helix" evidence="1">
    <location>
        <begin position="111"/>
        <end position="159"/>
    </location>
</feature>
<comment type="caution">
    <text evidence="2">The sequence shown here is derived from an EMBL/GenBank/DDBJ whole genome shotgun (WGS) entry which is preliminary data.</text>
</comment>
<proteinExistence type="predicted"/>
<name>R9GR96_9SPHI</name>
<dbReference type="Pfam" id="PF12728">
    <property type="entry name" value="HTH_17"/>
    <property type="match status" value="1"/>
</dbReference>
<gene>
    <name evidence="2" type="ORF">ADIARSV_2619</name>
</gene>
<dbReference type="NCBIfam" id="TIGR01764">
    <property type="entry name" value="excise"/>
    <property type="match status" value="1"/>
</dbReference>
<evidence type="ECO:0000313" key="2">
    <source>
        <dbReference type="EMBL" id="EOR94203.1"/>
    </source>
</evidence>
<dbReference type="InterPro" id="IPR041657">
    <property type="entry name" value="HTH_17"/>
</dbReference>
<sequence>MLIIVPNLYLKSNKFKTVLRWGKLLDTFKHFLTKTYRRDHFTMSSNIRIRRVCLHCGKEFEARTTVTNYCSSQCSKRAYKSRIRIEKISKSNVETNEIINKPILDLLGKEFLTVREVASLLNSSKQTVYTLIKSGTLLGVNIKKKKTLVRRSDIDRLFEIPEIHVTPVKKSVVRPKEKDCYYMAEIQTLFGLSEKALFDIIKRNNIPKYRNGRYVYISKKLIHQVLNY</sequence>
<accession>R9GR96</accession>
<organism evidence="2 3">
    <name type="scientific">Arcticibacter svalbardensis MN12-7</name>
    <dbReference type="NCBI Taxonomy" id="1150600"/>
    <lineage>
        <taxon>Bacteria</taxon>
        <taxon>Pseudomonadati</taxon>
        <taxon>Bacteroidota</taxon>
        <taxon>Sphingobacteriia</taxon>
        <taxon>Sphingobacteriales</taxon>
        <taxon>Sphingobacteriaceae</taxon>
        <taxon>Arcticibacter</taxon>
    </lineage>
</organism>
<dbReference type="STRING" id="1150600.ADIARSV_2619"/>
<evidence type="ECO:0000259" key="1">
    <source>
        <dbReference type="Pfam" id="PF12728"/>
    </source>
</evidence>
<reference evidence="2 3" key="1">
    <citation type="journal article" date="2013" name="Genome Announc.">
        <title>Draft Genome Sequence of Arcticibacter svalbardensis Strain MN12-7T, a Member of the Family Sphingobacteriaceae Isolated from an Arctic Soil Sample.</title>
        <authorList>
            <person name="Shivaji S."/>
            <person name="Ara S."/>
            <person name="Prasad S."/>
            <person name="Manasa B.P."/>
            <person name="Begum Z."/>
            <person name="Singh A."/>
            <person name="Kumar Pinnaka A."/>
        </authorList>
    </citation>
    <scope>NUCLEOTIDE SEQUENCE [LARGE SCALE GENOMIC DNA]</scope>
    <source>
        <strain evidence="2 3">MN12-7</strain>
    </source>
</reference>
<evidence type="ECO:0000313" key="3">
    <source>
        <dbReference type="Proteomes" id="UP000014174"/>
    </source>
</evidence>
<dbReference type="EMBL" id="AQPN01000095">
    <property type="protein sequence ID" value="EOR94203.1"/>
    <property type="molecule type" value="Genomic_DNA"/>
</dbReference>
<dbReference type="Proteomes" id="UP000014174">
    <property type="component" value="Unassembled WGS sequence"/>
</dbReference>
<dbReference type="AlphaFoldDB" id="R9GR96"/>